<dbReference type="Proteomes" id="UP001217417">
    <property type="component" value="Unassembled WGS sequence"/>
</dbReference>
<dbReference type="AlphaFoldDB" id="A0AAD7QP57"/>
<protein>
    <submittedName>
        <fullName evidence="2">Uncharacterized protein</fullName>
    </submittedName>
</protein>
<evidence type="ECO:0000313" key="2">
    <source>
        <dbReference type="EMBL" id="KAJ8098774.1"/>
    </source>
</evidence>
<accession>A0AAD7QP57</accession>
<evidence type="ECO:0000313" key="3">
    <source>
        <dbReference type="Proteomes" id="UP001217417"/>
    </source>
</evidence>
<sequence>MSGPVNPGNRDESEIAARPTVHPFAALSRTVARSPVVLKILPFRIGTGRDGVVLIKESSIELYSLGLSSNSPNSGTTEMEYQFDLVHRTPTFGKIVSSTTIPYTVLPSSASLVESSGTLNVSMPDEPRPPVQHDLSQYSTSPMHIDHPTSSSQQRSQSIPRSGAIEPSPRLGSDTLVLVTQDRHALFVTCGDQGEFMIAKIIELRDIIGTLTYDRGLHDDVSNIERKRYREQDLDESYDQSSDDDDYSISDVSSISDTDSTVEDIASRIKSLGKDIQADRFGNALLVSSYQNLFKIIVLGQSGPETTRYIAKSHQLEVHGVILHLKFLYTEDNLRNFILFAVFFIE</sequence>
<name>A0AAD7QP57_9ASCO</name>
<organism evidence="2 3">
    <name type="scientific">Lipomyces tetrasporus</name>
    <dbReference type="NCBI Taxonomy" id="54092"/>
    <lineage>
        <taxon>Eukaryota</taxon>
        <taxon>Fungi</taxon>
        <taxon>Dikarya</taxon>
        <taxon>Ascomycota</taxon>
        <taxon>Saccharomycotina</taxon>
        <taxon>Lipomycetes</taxon>
        <taxon>Lipomycetales</taxon>
        <taxon>Lipomycetaceae</taxon>
        <taxon>Lipomyces</taxon>
    </lineage>
</organism>
<feature type="region of interest" description="Disordered" evidence="1">
    <location>
        <begin position="118"/>
        <end position="171"/>
    </location>
</feature>
<gene>
    <name evidence="2" type="ORF">POJ06DRAFT_142004</name>
</gene>
<dbReference type="RefSeq" id="XP_056042224.1">
    <property type="nucleotide sequence ID" value="XM_056184528.1"/>
</dbReference>
<reference evidence="2" key="1">
    <citation type="submission" date="2023-03" db="EMBL/GenBank/DDBJ databases">
        <title>Near-Complete genome sequence of Lipomyces tetrasporous NRRL Y-64009, an oleaginous yeast capable of growing on lignocellulosic hydrolysates.</title>
        <authorList>
            <consortium name="Lawrence Berkeley National Laboratory"/>
            <person name="Jagtap S.S."/>
            <person name="Liu J.-J."/>
            <person name="Walukiewicz H.E."/>
            <person name="Pangilinan J."/>
            <person name="Lipzen A."/>
            <person name="Ahrendt S."/>
            <person name="Koriabine M."/>
            <person name="Cobaugh K."/>
            <person name="Salamov A."/>
            <person name="Yoshinaga Y."/>
            <person name="Ng V."/>
            <person name="Daum C."/>
            <person name="Grigoriev I.V."/>
            <person name="Slininger P.J."/>
            <person name="Dien B.S."/>
            <person name="Jin Y.-S."/>
            <person name="Rao C.V."/>
        </authorList>
    </citation>
    <scope>NUCLEOTIDE SEQUENCE</scope>
    <source>
        <strain evidence="2">NRRL Y-64009</strain>
    </source>
</reference>
<evidence type="ECO:0000256" key="1">
    <source>
        <dbReference type="SAM" id="MobiDB-lite"/>
    </source>
</evidence>
<proteinExistence type="predicted"/>
<keyword evidence="3" id="KW-1185">Reference proteome</keyword>
<dbReference type="EMBL" id="JARPMG010000008">
    <property type="protein sequence ID" value="KAJ8098774.1"/>
    <property type="molecule type" value="Genomic_DNA"/>
</dbReference>
<dbReference type="GeneID" id="80879694"/>
<comment type="caution">
    <text evidence="2">The sequence shown here is derived from an EMBL/GenBank/DDBJ whole genome shotgun (WGS) entry which is preliminary data.</text>
</comment>